<comment type="caution">
    <text evidence="2">The sequence shown here is derived from an EMBL/GenBank/DDBJ whole genome shotgun (WGS) entry which is preliminary data.</text>
</comment>
<protein>
    <recommendedName>
        <fullName evidence="4">HTH psq-type domain-containing protein</fullName>
    </recommendedName>
</protein>
<dbReference type="SUPFAM" id="SSF46689">
    <property type="entry name" value="Homeodomain-like"/>
    <property type="match status" value="1"/>
</dbReference>
<dbReference type="InterPro" id="IPR009057">
    <property type="entry name" value="Homeodomain-like_sf"/>
</dbReference>
<proteinExistence type="predicted"/>
<keyword evidence="3" id="KW-1185">Reference proteome</keyword>
<evidence type="ECO:0000313" key="2">
    <source>
        <dbReference type="EMBL" id="KAK4027174.1"/>
    </source>
</evidence>
<organism evidence="2 3">
    <name type="scientific">Daphnia magna</name>
    <dbReference type="NCBI Taxonomy" id="35525"/>
    <lineage>
        <taxon>Eukaryota</taxon>
        <taxon>Metazoa</taxon>
        <taxon>Ecdysozoa</taxon>
        <taxon>Arthropoda</taxon>
        <taxon>Crustacea</taxon>
        <taxon>Branchiopoda</taxon>
        <taxon>Diplostraca</taxon>
        <taxon>Cladocera</taxon>
        <taxon>Anomopoda</taxon>
        <taxon>Daphniidae</taxon>
        <taxon>Daphnia</taxon>
    </lineage>
</organism>
<sequence length="74" mass="8327">MLGLRLFMAYTTEDLENTVTTYITGSGSYRSIASMFGIPKSTLREKRQYLPVVSWFSGNEGRALQSRNGFLSSH</sequence>
<evidence type="ECO:0000256" key="1">
    <source>
        <dbReference type="ARBA" id="ARBA00004123"/>
    </source>
</evidence>
<dbReference type="Gene3D" id="1.10.10.60">
    <property type="entry name" value="Homeodomain-like"/>
    <property type="match status" value="1"/>
</dbReference>
<accession>A0ABR0APW7</accession>
<comment type="subcellular location">
    <subcellularLocation>
        <location evidence="1">Nucleus</location>
    </subcellularLocation>
</comment>
<evidence type="ECO:0000313" key="3">
    <source>
        <dbReference type="Proteomes" id="UP001234178"/>
    </source>
</evidence>
<reference evidence="2 3" key="1">
    <citation type="journal article" date="2023" name="Nucleic Acids Res.">
        <title>The hologenome of Daphnia magna reveals possible DNA methylation and microbiome-mediated evolution of the host genome.</title>
        <authorList>
            <person name="Chaturvedi A."/>
            <person name="Li X."/>
            <person name="Dhandapani V."/>
            <person name="Marshall H."/>
            <person name="Kissane S."/>
            <person name="Cuenca-Cambronero M."/>
            <person name="Asole G."/>
            <person name="Calvet F."/>
            <person name="Ruiz-Romero M."/>
            <person name="Marangio P."/>
            <person name="Guigo R."/>
            <person name="Rago D."/>
            <person name="Mirbahai L."/>
            <person name="Eastwood N."/>
            <person name="Colbourne J.K."/>
            <person name="Zhou J."/>
            <person name="Mallon E."/>
            <person name="Orsini L."/>
        </authorList>
    </citation>
    <scope>NUCLEOTIDE SEQUENCE [LARGE SCALE GENOMIC DNA]</scope>
    <source>
        <strain evidence="2">LRV0_1</strain>
    </source>
</reference>
<dbReference type="EMBL" id="JAOYFB010000038">
    <property type="protein sequence ID" value="KAK4027174.1"/>
    <property type="molecule type" value="Genomic_DNA"/>
</dbReference>
<gene>
    <name evidence="2" type="ORF">OUZ56_016186</name>
</gene>
<dbReference type="Proteomes" id="UP001234178">
    <property type="component" value="Unassembled WGS sequence"/>
</dbReference>
<evidence type="ECO:0008006" key="4">
    <source>
        <dbReference type="Google" id="ProtNLM"/>
    </source>
</evidence>
<name>A0ABR0APW7_9CRUS</name>